<feature type="region of interest" description="Disordered" evidence="1">
    <location>
        <begin position="539"/>
        <end position="563"/>
    </location>
</feature>
<dbReference type="EMBL" id="ML122278">
    <property type="protein sequence ID" value="RPD57856.1"/>
    <property type="molecule type" value="Genomic_DNA"/>
</dbReference>
<dbReference type="Proteomes" id="UP000313359">
    <property type="component" value="Unassembled WGS sequence"/>
</dbReference>
<accession>A0A5C2S949</accession>
<evidence type="ECO:0000256" key="1">
    <source>
        <dbReference type="SAM" id="MobiDB-lite"/>
    </source>
</evidence>
<sequence>MQCSRFPSLLRRPLPTLLILTVASTFLQFSRPELISALLMWLLSTDRAELHYISSPEDVDYAILSHVWDKEEQTFQDVQNIARRCTKKGKNPRDLMSSKIRRCCELAERHGYKWVWIDICCIDKTSSTELSEAINSMFRYYSLARICYGYLRDVIDLTGDILSTGTGTGYLLKAKWFTRGWTLQELIAPRFFLFVSESWEPLGTKADYANLLQGALGLPAAMLRLEVSHTKFSIAQRMSWFGQRETTRPEDEAYCLLGIFGVHMSPIYGEGRNAFRRLQEEIMKQSSDTTLFAFEPRYLSDCLFATSPSDFQARPADSIIYRRPRVGSTSRGSIHDGPNDITFSIISQGVLAHIPIITCMNKIYADLFWIEEDSCPEQSIRYLLSLTKPNRDGEVFSASFYNVGHSDGPRLQQIDPHTKPGRYVIEGKQAHASWQTVILRHRRSSDPLRETPRPGNTYVPLIPMNFTLNPPFRFEEDKIRKFQREAFAELVVTRNAGGSPRNAYLPTSFIFRTYIHPPFLFIIEVGECHQREQTGRAPIWARVHGRDSPTSPRPTVHRQRGLL</sequence>
<organism evidence="4 5">
    <name type="scientific">Lentinus tigrinus ALCF2SS1-6</name>
    <dbReference type="NCBI Taxonomy" id="1328759"/>
    <lineage>
        <taxon>Eukaryota</taxon>
        <taxon>Fungi</taxon>
        <taxon>Dikarya</taxon>
        <taxon>Basidiomycota</taxon>
        <taxon>Agaricomycotina</taxon>
        <taxon>Agaricomycetes</taxon>
        <taxon>Polyporales</taxon>
        <taxon>Polyporaceae</taxon>
        <taxon>Lentinus</taxon>
    </lineage>
</organism>
<dbReference type="AlphaFoldDB" id="A0A5C2S949"/>
<evidence type="ECO:0000313" key="5">
    <source>
        <dbReference type="Proteomes" id="UP000313359"/>
    </source>
</evidence>
<dbReference type="OrthoDB" id="2726860at2759"/>
<dbReference type="InterPro" id="IPR010730">
    <property type="entry name" value="HET"/>
</dbReference>
<evidence type="ECO:0000313" key="4">
    <source>
        <dbReference type="EMBL" id="RPD57856.1"/>
    </source>
</evidence>
<feature type="domain" description="Heterokaryon incompatibility" evidence="2">
    <location>
        <begin position="61"/>
        <end position="152"/>
    </location>
</feature>
<keyword evidence="5" id="KW-1185">Reference proteome</keyword>
<dbReference type="Pfam" id="PF26640">
    <property type="entry name" value="DUF8212"/>
    <property type="match status" value="1"/>
</dbReference>
<proteinExistence type="predicted"/>
<evidence type="ECO:0000259" key="3">
    <source>
        <dbReference type="Pfam" id="PF26640"/>
    </source>
</evidence>
<dbReference type="Pfam" id="PF06985">
    <property type="entry name" value="HET"/>
    <property type="match status" value="1"/>
</dbReference>
<reference evidence="4" key="1">
    <citation type="journal article" date="2018" name="Genome Biol. Evol.">
        <title>Genomics and development of Lentinus tigrinus, a white-rot wood-decaying mushroom with dimorphic fruiting bodies.</title>
        <authorList>
            <person name="Wu B."/>
            <person name="Xu Z."/>
            <person name="Knudson A."/>
            <person name="Carlson A."/>
            <person name="Chen N."/>
            <person name="Kovaka S."/>
            <person name="LaButti K."/>
            <person name="Lipzen A."/>
            <person name="Pennachio C."/>
            <person name="Riley R."/>
            <person name="Schakwitz W."/>
            <person name="Umezawa K."/>
            <person name="Ohm R.A."/>
            <person name="Grigoriev I.V."/>
            <person name="Nagy L.G."/>
            <person name="Gibbons J."/>
            <person name="Hibbett D."/>
        </authorList>
    </citation>
    <scope>NUCLEOTIDE SEQUENCE [LARGE SCALE GENOMIC DNA]</scope>
    <source>
        <strain evidence="4">ALCF2SS1-6</strain>
    </source>
</reference>
<feature type="domain" description="DUF8212" evidence="3">
    <location>
        <begin position="273"/>
        <end position="307"/>
    </location>
</feature>
<dbReference type="PANTHER" id="PTHR10622">
    <property type="entry name" value="HET DOMAIN-CONTAINING PROTEIN"/>
    <property type="match status" value="1"/>
</dbReference>
<name>A0A5C2S949_9APHY</name>
<dbReference type="PANTHER" id="PTHR10622:SF10">
    <property type="entry name" value="HET DOMAIN-CONTAINING PROTEIN"/>
    <property type="match status" value="1"/>
</dbReference>
<gene>
    <name evidence="4" type="ORF">L227DRAFT_199964</name>
</gene>
<dbReference type="InterPro" id="IPR058525">
    <property type="entry name" value="DUF8212"/>
</dbReference>
<protein>
    <submittedName>
        <fullName evidence="4">HET-domain-containing protein</fullName>
    </submittedName>
</protein>
<evidence type="ECO:0000259" key="2">
    <source>
        <dbReference type="Pfam" id="PF06985"/>
    </source>
</evidence>
<dbReference type="STRING" id="1328759.A0A5C2S949"/>